<keyword evidence="1" id="KW-1133">Transmembrane helix</keyword>
<organism evidence="2 3">
    <name type="scientific">Winogradskyella pacifica</name>
    <dbReference type="NCBI Taxonomy" id="664642"/>
    <lineage>
        <taxon>Bacteria</taxon>
        <taxon>Pseudomonadati</taxon>
        <taxon>Bacteroidota</taxon>
        <taxon>Flavobacteriia</taxon>
        <taxon>Flavobacteriales</taxon>
        <taxon>Flavobacteriaceae</taxon>
        <taxon>Winogradskyella</taxon>
    </lineage>
</organism>
<keyword evidence="1" id="KW-0472">Membrane</keyword>
<dbReference type="AlphaFoldDB" id="A0A3D9LNU4"/>
<accession>A0A3D9LNU4</accession>
<evidence type="ECO:0000313" key="2">
    <source>
        <dbReference type="EMBL" id="REE08370.1"/>
    </source>
</evidence>
<sequence length="57" mass="6562">MKELFGVIIAVAFVIFSIRQIINFESESSLIELIVYLITSVFFTGLLIYYIVKKIKS</sequence>
<gene>
    <name evidence="2" type="ORF">DFQ09_10749</name>
</gene>
<evidence type="ECO:0000313" key="3">
    <source>
        <dbReference type="Proteomes" id="UP000256919"/>
    </source>
</evidence>
<feature type="transmembrane region" description="Helical" evidence="1">
    <location>
        <begin position="30"/>
        <end position="52"/>
    </location>
</feature>
<name>A0A3D9LNU4_9FLAO</name>
<dbReference type="EMBL" id="QREI01000007">
    <property type="protein sequence ID" value="REE08370.1"/>
    <property type="molecule type" value="Genomic_DNA"/>
</dbReference>
<dbReference type="Proteomes" id="UP000256919">
    <property type="component" value="Unassembled WGS sequence"/>
</dbReference>
<evidence type="ECO:0000256" key="1">
    <source>
        <dbReference type="SAM" id="Phobius"/>
    </source>
</evidence>
<comment type="caution">
    <text evidence="2">The sequence shown here is derived from an EMBL/GenBank/DDBJ whole genome shotgun (WGS) entry which is preliminary data.</text>
</comment>
<keyword evidence="3" id="KW-1185">Reference proteome</keyword>
<protein>
    <submittedName>
        <fullName evidence="2">Uncharacterized protein</fullName>
    </submittedName>
</protein>
<keyword evidence="1" id="KW-0812">Transmembrane</keyword>
<reference evidence="2 3" key="1">
    <citation type="submission" date="2018-07" db="EMBL/GenBank/DDBJ databases">
        <title>Genomic Encyclopedia of Type Strains, Phase III (KMG-III): the genomes of soil and plant-associated and newly described type strains.</title>
        <authorList>
            <person name="Whitman W."/>
        </authorList>
    </citation>
    <scope>NUCLEOTIDE SEQUENCE [LARGE SCALE GENOMIC DNA]</scope>
    <source>
        <strain evidence="2 3">CECT 7948</strain>
    </source>
</reference>
<proteinExistence type="predicted"/>